<proteinExistence type="predicted"/>
<gene>
    <name evidence="1" type="ORF">JOC77_004090</name>
</gene>
<comment type="caution">
    <text evidence="1">The sequence shown here is derived from an EMBL/GenBank/DDBJ whole genome shotgun (WGS) entry which is preliminary data.</text>
</comment>
<protein>
    <submittedName>
        <fullName evidence="1">Uncharacterized protein</fullName>
    </submittedName>
</protein>
<sequence length="69" mass="7976">MREQESKELVFVPTNLGMLKAHINGFERPGQPGEIFIRLRKHTIRATGTNKRKTLNRSIIQLNHIIAKK</sequence>
<organism evidence="1 2">
    <name type="scientific">Peribacillus deserti</name>
    <dbReference type="NCBI Taxonomy" id="673318"/>
    <lineage>
        <taxon>Bacteria</taxon>
        <taxon>Bacillati</taxon>
        <taxon>Bacillota</taxon>
        <taxon>Bacilli</taxon>
        <taxon>Bacillales</taxon>
        <taxon>Bacillaceae</taxon>
        <taxon>Peribacillus</taxon>
    </lineage>
</organism>
<dbReference type="Proteomes" id="UP000823486">
    <property type="component" value="Unassembled WGS sequence"/>
</dbReference>
<evidence type="ECO:0000313" key="2">
    <source>
        <dbReference type="Proteomes" id="UP000823486"/>
    </source>
</evidence>
<keyword evidence="2" id="KW-1185">Reference proteome</keyword>
<evidence type="ECO:0000313" key="1">
    <source>
        <dbReference type="EMBL" id="MBM7694615.1"/>
    </source>
</evidence>
<reference evidence="1 2" key="1">
    <citation type="submission" date="2021-01" db="EMBL/GenBank/DDBJ databases">
        <title>Genomic Encyclopedia of Type Strains, Phase IV (KMG-IV): sequencing the most valuable type-strain genomes for metagenomic binning, comparative biology and taxonomic classification.</title>
        <authorList>
            <person name="Goeker M."/>
        </authorList>
    </citation>
    <scope>NUCLEOTIDE SEQUENCE [LARGE SCALE GENOMIC DNA]</scope>
    <source>
        <strain evidence="1 2">DSM 105482</strain>
    </source>
</reference>
<dbReference type="EMBL" id="JAFBFI010000029">
    <property type="protein sequence ID" value="MBM7694615.1"/>
    <property type="molecule type" value="Genomic_DNA"/>
</dbReference>
<accession>A0ABS2QNV9</accession>
<dbReference type="RefSeq" id="WP_204547582.1">
    <property type="nucleotide sequence ID" value="NZ_JAFBFI010000029.1"/>
</dbReference>
<name>A0ABS2QNV9_9BACI</name>